<dbReference type="AlphaFoldDB" id="A0A5C5VEA5"/>
<evidence type="ECO:0000313" key="2">
    <source>
        <dbReference type="Proteomes" id="UP000316714"/>
    </source>
</evidence>
<accession>A0A5C5VEA5</accession>
<gene>
    <name evidence="1" type="ORF">KOR34_11910</name>
</gene>
<protein>
    <submittedName>
        <fullName evidence="1">Uncharacterized protein</fullName>
    </submittedName>
</protein>
<dbReference type="Proteomes" id="UP000316714">
    <property type="component" value="Unassembled WGS sequence"/>
</dbReference>
<proteinExistence type="predicted"/>
<sequence length="91" mass="9744">MSSMDFGLPSPSTPDCGTPMNFASGCEQGDQQSEVLALGWAAIDGLADEASIARLDHLIRTEHGAKEEYESILALDEGLRCFFRDATPPSP</sequence>
<comment type="caution">
    <text evidence="1">The sequence shown here is derived from an EMBL/GenBank/DDBJ whole genome shotgun (WGS) entry which is preliminary data.</text>
</comment>
<organism evidence="1 2">
    <name type="scientific">Posidoniimonas corsicana</name>
    <dbReference type="NCBI Taxonomy" id="1938618"/>
    <lineage>
        <taxon>Bacteria</taxon>
        <taxon>Pseudomonadati</taxon>
        <taxon>Planctomycetota</taxon>
        <taxon>Planctomycetia</taxon>
        <taxon>Pirellulales</taxon>
        <taxon>Lacipirellulaceae</taxon>
        <taxon>Posidoniimonas</taxon>
    </lineage>
</organism>
<keyword evidence="2" id="KW-1185">Reference proteome</keyword>
<name>A0A5C5VEA5_9BACT</name>
<evidence type="ECO:0000313" key="1">
    <source>
        <dbReference type="EMBL" id="TWT36287.1"/>
    </source>
</evidence>
<dbReference type="EMBL" id="SIHJ01000001">
    <property type="protein sequence ID" value="TWT36287.1"/>
    <property type="molecule type" value="Genomic_DNA"/>
</dbReference>
<reference evidence="1 2" key="1">
    <citation type="submission" date="2019-02" db="EMBL/GenBank/DDBJ databases">
        <title>Deep-cultivation of Planctomycetes and their phenomic and genomic characterization uncovers novel biology.</title>
        <authorList>
            <person name="Wiegand S."/>
            <person name="Jogler M."/>
            <person name="Boedeker C."/>
            <person name="Pinto D."/>
            <person name="Vollmers J."/>
            <person name="Rivas-Marin E."/>
            <person name="Kohn T."/>
            <person name="Peeters S.H."/>
            <person name="Heuer A."/>
            <person name="Rast P."/>
            <person name="Oberbeckmann S."/>
            <person name="Bunk B."/>
            <person name="Jeske O."/>
            <person name="Meyerdierks A."/>
            <person name="Storesund J.E."/>
            <person name="Kallscheuer N."/>
            <person name="Luecker S."/>
            <person name="Lage O.M."/>
            <person name="Pohl T."/>
            <person name="Merkel B.J."/>
            <person name="Hornburger P."/>
            <person name="Mueller R.-W."/>
            <person name="Bruemmer F."/>
            <person name="Labrenz M."/>
            <person name="Spormann A.M."/>
            <person name="Op Den Camp H."/>
            <person name="Overmann J."/>
            <person name="Amann R."/>
            <person name="Jetten M.S.M."/>
            <person name="Mascher T."/>
            <person name="Medema M.H."/>
            <person name="Devos D.P."/>
            <person name="Kaster A.-K."/>
            <person name="Ovreas L."/>
            <person name="Rohde M."/>
            <person name="Galperin M.Y."/>
            <person name="Jogler C."/>
        </authorList>
    </citation>
    <scope>NUCLEOTIDE SEQUENCE [LARGE SCALE GENOMIC DNA]</scope>
    <source>
        <strain evidence="1 2">KOR34</strain>
    </source>
</reference>